<dbReference type="GO" id="GO:0008270">
    <property type="term" value="F:zinc ion binding"/>
    <property type="evidence" value="ECO:0007669"/>
    <property type="project" value="UniProtKB-KW"/>
</dbReference>
<dbReference type="GO" id="GO:0000981">
    <property type="term" value="F:DNA-binding transcription factor activity, RNA polymerase II-specific"/>
    <property type="evidence" value="ECO:0007669"/>
    <property type="project" value="UniProtKB-ARBA"/>
</dbReference>
<feature type="compositionally biased region" description="Low complexity" evidence="8">
    <location>
        <begin position="752"/>
        <end position="763"/>
    </location>
</feature>
<feature type="compositionally biased region" description="Low complexity" evidence="8">
    <location>
        <begin position="1342"/>
        <end position="1353"/>
    </location>
</feature>
<feature type="compositionally biased region" description="Low complexity" evidence="8">
    <location>
        <begin position="136"/>
        <end position="158"/>
    </location>
</feature>
<evidence type="ECO:0000256" key="7">
    <source>
        <dbReference type="PROSITE-ProRule" id="PRU00042"/>
    </source>
</evidence>
<protein>
    <recommendedName>
        <fullName evidence="9">C2H2-type domain-containing protein</fullName>
    </recommendedName>
</protein>
<keyword evidence="5" id="KW-0862">Zinc</keyword>
<evidence type="ECO:0000256" key="6">
    <source>
        <dbReference type="ARBA" id="ARBA00023242"/>
    </source>
</evidence>
<feature type="domain" description="C2H2-type" evidence="9">
    <location>
        <begin position="1714"/>
        <end position="1739"/>
    </location>
</feature>
<dbReference type="Pfam" id="PF08578">
    <property type="entry name" value="DUF1765"/>
    <property type="match status" value="1"/>
</dbReference>
<dbReference type="GO" id="GO:0005634">
    <property type="term" value="C:nucleus"/>
    <property type="evidence" value="ECO:0007669"/>
    <property type="project" value="UniProtKB-SubCell"/>
</dbReference>
<dbReference type="PROSITE" id="PS50157">
    <property type="entry name" value="ZINC_FINGER_C2H2_2"/>
    <property type="match status" value="7"/>
</dbReference>
<feature type="region of interest" description="Disordered" evidence="8">
    <location>
        <begin position="844"/>
        <end position="948"/>
    </location>
</feature>
<keyword evidence="4 7" id="KW-0863">Zinc-finger</keyword>
<name>A0A9P6PZB7_9FUNG</name>
<feature type="region of interest" description="Disordered" evidence="8">
    <location>
        <begin position="996"/>
        <end position="1036"/>
    </location>
</feature>
<dbReference type="InterPro" id="IPR013887">
    <property type="entry name" value="UPF0592"/>
</dbReference>
<dbReference type="FunFam" id="3.30.160.60:FF:000446">
    <property type="entry name" value="Zinc finger protein"/>
    <property type="match status" value="1"/>
</dbReference>
<dbReference type="InterPro" id="IPR013087">
    <property type="entry name" value="Znf_C2H2_type"/>
</dbReference>
<feature type="region of interest" description="Disordered" evidence="8">
    <location>
        <begin position="650"/>
        <end position="716"/>
    </location>
</feature>
<feature type="compositionally biased region" description="Basic and acidic residues" evidence="8">
    <location>
        <begin position="445"/>
        <end position="455"/>
    </location>
</feature>
<feature type="domain" description="C2H2-type" evidence="9">
    <location>
        <begin position="1553"/>
        <end position="1582"/>
    </location>
</feature>
<comment type="subcellular location">
    <subcellularLocation>
        <location evidence="1">Nucleus</location>
    </subcellularLocation>
</comment>
<feature type="compositionally biased region" description="Low complexity" evidence="8">
    <location>
        <begin position="939"/>
        <end position="948"/>
    </location>
</feature>
<comment type="caution">
    <text evidence="10">The sequence shown here is derived from an EMBL/GenBank/DDBJ whole genome shotgun (WGS) entry which is preliminary data.</text>
</comment>
<dbReference type="FunFam" id="3.30.160.60:FF:001102">
    <property type="entry name" value="Transcription factor IIIA"/>
    <property type="match status" value="1"/>
</dbReference>
<dbReference type="OrthoDB" id="296767at2759"/>
<gene>
    <name evidence="10" type="ORF">DFQ27_005305</name>
</gene>
<dbReference type="FunFam" id="3.30.160.60:FF:000072">
    <property type="entry name" value="zinc finger protein 143 isoform X1"/>
    <property type="match status" value="1"/>
</dbReference>
<dbReference type="PANTHER" id="PTHR37988">
    <property type="entry name" value="UPF0592 MEMBRANE PROTEIN C7D4.03C"/>
    <property type="match status" value="1"/>
</dbReference>
<feature type="domain" description="C2H2-type" evidence="9">
    <location>
        <begin position="1493"/>
        <end position="1522"/>
    </location>
</feature>
<sequence>MNHLSPPPLASAGSGQPPKGSHAKSFSTDTRYTTVKNRLLRNFMGTGGPQEYKVLERSLSRYHQKDRYKVDVIKNNLLPWLKQQQPNLDVLYTDRCHYFECILALMSRKEFDEFDRLEDLISKPTTPSTLGTLVDSPSQSSTSATEQTSSTTSVSSSTTLGSGYPFTDSGAFWAAFHQYRRMLHQSLQYAVERLNQKGVYSNVITFCAKILAQCFFKLPGVAFGLLHALPVSRSYIGRMAKTMEINTDHSGIQHVVSLFPEHLSMICFSSPRTWWRDYDRQKRKIASGEIVPPMEMYGNWVRRWQSDDSELFFAFYRHYHRCLSQYLLPLVQKIQAGGWAKTAISPKVYASAPGYLYLSAFFLTKIEGLVHREIHPVTTIVQFEPSAANGNGAASDRDRVMASVATGEYPGTTAPPPAIGLANNGGAGGQGGQDGAGGGETGTRGSKENQGKPKVLDTASRRFVETIVVIMEDQGDIYGAMLDIWIRVVVTKTSVYDVESVFCLLDFIDMLITELEGREGLRLYDRDLSWTTASLTVAQGAHLVPINVNFLLSTIHVLLIGSDHTVTLMRTLSFVYQNFALLTSTVASLERLVLGTILSTQVFEKCFLHWARNVRLYYMRCLVWRVARLQGGVGILPGWGTWAGPGVRPLLAPNSEESSPPPSSMSSPPLSPAQPPSPPASPQPQQTSQPDRKKDKAQNQGQPQSNAGSERTLSPVTKKVLEMMESRIEMIKRQYMGELTESLSSGDRDEATTATTPPTELSSPPSPSMDYDLLMAPIEEFGATSAPSSPSSALPQLAAFSAQQLPTESTLAKEDEFYLGLNKLLPKVPLELDLHAPVAAQLQAKEEAPISGKKSTSRASLLGRKFRRLSRSESTSSASSSDQSSGSLSSPNSSSIGMGHLRSRSQSMDGASDLSLRLEGIQGVTSSKPEGGRLIKRPMSMSSGSSSGAGRLLRWIFVGGSSSNSSKVSLASTASEDAAGTTTTVGGMVSSLRGSMSATSLPSTIGNTSSMSSSSISLTLPDGSINGQGGDDQSGVGAIALSNAPFSLSLPSTFQQNSDRTSSSSAYPSFVEDQKTRRYPQQLTTYAGRSISEYSAVLNEYVDWLAQCHAFGVKSRLGPNHQLHHHHHLQQQQAALYASQGVFNSMSAAAATGAITGGSAASAVTDFGLFCTGLCGFAQYQMRMQAGEATSDDWISPGMAHMMVLRFPGLVVEWPKFWNSNSRDNGGGGSSAYGSGHGGGPPPLPITELSGLDVVNNPAFSMGKPAGGGIGGTISAGAGGLFGGHNLHVGGGIHGPGSLRHQQQAQLHQQQQMQLLSRQAAAATAAVAAVAQAQAQAQTSGASAVESAESGTSDGDANTSSLRTPQRPATSKRPRLENTIPAMPTLCSYTDSWGDLDADDDESSPKRSRRQSPVDVDFGSIRLTSQSAPASPAPCSRPRQRRQLSSSSATTPEAELEAGGDSRTAKLARPTSTVSASTEKAASRERTPRPKPYICKHPGCNMAYAKPCKLEEHTRIHTGERPFKCTVSGCTSAFRRSTNLAVHLKSHSNQRDAVCPVVGCDKAFYSNHKLKRHLQSHESIELSAEITCSLSAEQIQETIQHNLESKPLECHWEGCGRRFAKRQQLNSHVSVDHRGTRPYVCEHEGCHRDFLTPSKLRKHRLTHNEDRRYECGYPDCSQVFTKWSVLQKHITEVHKKNPNLRKHVKAAHEKSRAFKCVFEGCGKIFQWKHVLKKHTDAIHLSPLKKRKKRSDAIVMTELEKFIGPTEERYRELRPIACAVSTCRQRFTTWSLMERHLLSQAHEEDMLWTEVPQEILLQELESLHVADAEQEQGEAEN</sequence>
<feature type="compositionally biased region" description="Gly residues" evidence="8">
    <location>
        <begin position="1225"/>
        <end position="1239"/>
    </location>
</feature>
<evidence type="ECO:0000256" key="5">
    <source>
        <dbReference type="ARBA" id="ARBA00022833"/>
    </source>
</evidence>
<evidence type="ECO:0000256" key="1">
    <source>
        <dbReference type="ARBA" id="ARBA00004123"/>
    </source>
</evidence>
<feature type="compositionally biased region" description="Polar residues" evidence="8">
    <location>
        <begin position="1470"/>
        <end position="1480"/>
    </location>
</feature>
<feature type="domain" description="C2H2-type" evidence="9">
    <location>
        <begin position="1608"/>
        <end position="1638"/>
    </location>
</feature>
<feature type="region of interest" description="Disordered" evidence="8">
    <location>
        <begin position="1"/>
        <end position="28"/>
    </location>
</feature>
<feature type="domain" description="C2H2-type" evidence="9">
    <location>
        <begin position="1669"/>
        <end position="1699"/>
    </location>
</feature>
<evidence type="ECO:0000313" key="11">
    <source>
        <dbReference type="Proteomes" id="UP000807716"/>
    </source>
</evidence>
<feature type="compositionally biased region" description="Pro residues" evidence="8">
    <location>
        <begin position="659"/>
        <end position="682"/>
    </location>
</feature>
<accession>A0A9P6PZB7</accession>
<evidence type="ECO:0000256" key="3">
    <source>
        <dbReference type="ARBA" id="ARBA00022737"/>
    </source>
</evidence>
<keyword evidence="11" id="KW-1185">Reference proteome</keyword>
<feature type="region of interest" description="Disordered" evidence="8">
    <location>
        <begin position="1223"/>
        <end position="1247"/>
    </location>
</feature>
<keyword evidence="2" id="KW-0479">Metal-binding</keyword>
<dbReference type="PANTHER" id="PTHR37988:SF1">
    <property type="entry name" value="UPF0592 MEMBRANE PROTEIN C7D4.03C"/>
    <property type="match status" value="1"/>
</dbReference>
<dbReference type="InterPro" id="IPR036236">
    <property type="entry name" value="Znf_C2H2_sf"/>
</dbReference>
<feature type="region of interest" description="Disordered" evidence="8">
    <location>
        <begin position="741"/>
        <end position="771"/>
    </location>
</feature>
<dbReference type="Pfam" id="PF00096">
    <property type="entry name" value="zf-C2H2"/>
    <property type="match status" value="1"/>
</dbReference>
<evidence type="ECO:0000256" key="2">
    <source>
        <dbReference type="ARBA" id="ARBA00022723"/>
    </source>
</evidence>
<dbReference type="Gene3D" id="3.30.160.60">
    <property type="entry name" value="Classic Zinc Finger"/>
    <property type="match status" value="7"/>
</dbReference>
<dbReference type="EMBL" id="JAAAJB010000377">
    <property type="protein sequence ID" value="KAG0257063.1"/>
    <property type="molecule type" value="Genomic_DNA"/>
</dbReference>
<proteinExistence type="predicted"/>
<feature type="compositionally biased region" description="Polar residues" evidence="8">
    <location>
        <begin position="698"/>
        <end position="715"/>
    </location>
</feature>
<feature type="region of interest" description="Disordered" evidence="8">
    <location>
        <begin position="1342"/>
        <end position="1492"/>
    </location>
</feature>
<keyword evidence="3" id="KW-0677">Repeat</keyword>
<evidence type="ECO:0000313" key="10">
    <source>
        <dbReference type="EMBL" id="KAG0257063.1"/>
    </source>
</evidence>
<evidence type="ECO:0000256" key="8">
    <source>
        <dbReference type="SAM" id="MobiDB-lite"/>
    </source>
</evidence>
<feature type="compositionally biased region" description="Low complexity" evidence="8">
    <location>
        <begin position="1425"/>
        <end position="1448"/>
    </location>
</feature>
<feature type="domain" description="C2H2-type" evidence="9">
    <location>
        <begin position="1639"/>
        <end position="1668"/>
    </location>
</feature>
<feature type="region of interest" description="Disordered" evidence="8">
    <location>
        <begin position="411"/>
        <end position="455"/>
    </location>
</feature>
<feature type="compositionally biased region" description="Polar residues" evidence="8">
    <location>
        <begin position="1355"/>
        <end position="1369"/>
    </location>
</feature>
<organism evidence="10 11">
    <name type="scientific">Actinomortierella ambigua</name>
    <dbReference type="NCBI Taxonomy" id="1343610"/>
    <lineage>
        <taxon>Eukaryota</taxon>
        <taxon>Fungi</taxon>
        <taxon>Fungi incertae sedis</taxon>
        <taxon>Mucoromycota</taxon>
        <taxon>Mortierellomycotina</taxon>
        <taxon>Mortierellomycetes</taxon>
        <taxon>Mortierellales</taxon>
        <taxon>Mortierellaceae</taxon>
        <taxon>Actinomortierella</taxon>
    </lineage>
</organism>
<dbReference type="SUPFAM" id="SSF57667">
    <property type="entry name" value="beta-beta-alpha zinc fingers"/>
    <property type="match status" value="4"/>
</dbReference>
<dbReference type="Proteomes" id="UP000807716">
    <property type="component" value="Unassembled WGS sequence"/>
</dbReference>
<feature type="compositionally biased region" description="Polar residues" evidence="8">
    <location>
        <begin position="1052"/>
        <end position="1067"/>
    </location>
</feature>
<reference evidence="10" key="1">
    <citation type="journal article" date="2020" name="Fungal Divers.">
        <title>Resolving the Mortierellaceae phylogeny through synthesis of multi-gene phylogenetics and phylogenomics.</title>
        <authorList>
            <person name="Vandepol N."/>
            <person name="Liber J."/>
            <person name="Desiro A."/>
            <person name="Na H."/>
            <person name="Kennedy M."/>
            <person name="Barry K."/>
            <person name="Grigoriev I.V."/>
            <person name="Miller A.N."/>
            <person name="O'Donnell K."/>
            <person name="Stajich J.E."/>
            <person name="Bonito G."/>
        </authorList>
    </citation>
    <scope>NUCLEOTIDE SEQUENCE</scope>
    <source>
        <strain evidence="10">BC1065</strain>
    </source>
</reference>
<keyword evidence="6" id="KW-0539">Nucleus</keyword>
<feature type="domain" description="C2H2-type" evidence="9">
    <location>
        <begin position="1523"/>
        <end position="1552"/>
    </location>
</feature>
<feature type="region of interest" description="Disordered" evidence="8">
    <location>
        <begin position="1052"/>
        <end position="1074"/>
    </location>
</feature>
<feature type="region of interest" description="Disordered" evidence="8">
    <location>
        <begin position="128"/>
        <end position="158"/>
    </location>
</feature>
<feature type="compositionally biased region" description="Gly residues" evidence="8">
    <location>
        <begin position="423"/>
        <end position="442"/>
    </location>
</feature>
<evidence type="ECO:0000256" key="4">
    <source>
        <dbReference type="ARBA" id="ARBA00022771"/>
    </source>
</evidence>
<dbReference type="PROSITE" id="PS00028">
    <property type="entry name" value="ZINC_FINGER_C2H2_1"/>
    <property type="match status" value="8"/>
</dbReference>
<feature type="compositionally biased region" description="Low complexity" evidence="8">
    <location>
        <begin position="872"/>
        <end position="895"/>
    </location>
</feature>
<feature type="compositionally biased region" description="Low complexity" evidence="8">
    <location>
        <begin position="1002"/>
        <end position="1024"/>
    </location>
</feature>
<dbReference type="SMART" id="SM00355">
    <property type="entry name" value="ZnF_C2H2"/>
    <property type="match status" value="8"/>
</dbReference>
<evidence type="ECO:0000259" key="9">
    <source>
        <dbReference type="PROSITE" id="PS50157"/>
    </source>
</evidence>
<dbReference type="GO" id="GO:0000978">
    <property type="term" value="F:RNA polymerase II cis-regulatory region sequence-specific DNA binding"/>
    <property type="evidence" value="ECO:0007669"/>
    <property type="project" value="UniProtKB-ARBA"/>
</dbReference>